<dbReference type="Proteomes" id="UP000694918">
    <property type="component" value="Unplaced"/>
</dbReference>
<feature type="region of interest" description="Disordered" evidence="5">
    <location>
        <begin position="140"/>
        <end position="177"/>
    </location>
</feature>
<dbReference type="InterPro" id="IPR001841">
    <property type="entry name" value="Znf_RING"/>
</dbReference>
<keyword evidence="1" id="KW-0479">Metal-binding</keyword>
<proteinExistence type="predicted"/>
<dbReference type="KEGG" id="peu:105138889"/>
<evidence type="ECO:0000256" key="3">
    <source>
        <dbReference type="ARBA" id="ARBA00022833"/>
    </source>
</evidence>
<dbReference type="PROSITE" id="PS50089">
    <property type="entry name" value="ZF_RING_2"/>
    <property type="match status" value="1"/>
</dbReference>
<dbReference type="Gene3D" id="3.30.40.10">
    <property type="entry name" value="Zinc/RING finger domain, C3HC4 (zinc finger)"/>
    <property type="match status" value="1"/>
</dbReference>
<feature type="compositionally biased region" description="Basic and acidic residues" evidence="5">
    <location>
        <begin position="140"/>
        <end position="154"/>
    </location>
</feature>
<keyword evidence="6" id="KW-0472">Membrane</keyword>
<feature type="region of interest" description="Disordered" evidence="5">
    <location>
        <begin position="318"/>
        <end position="369"/>
    </location>
</feature>
<keyword evidence="6" id="KW-0812">Transmembrane</keyword>
<dbReference type="SUPFAM" id="SSF57850">
    <property type="entry name" value="RING/U-box"/>
    <property type="match status" value="1"/>
</dbReference>
<dbReference type="AlphaFoldDB" id="A0AAJ6VAB6"/>
<dbReference type="InterPro" id="IPR017907">
    <property type="entry name" value="Znf_RING_CS"/>
</dbReference>
<protein>
    <submittedName>
        <fullName evidence="9">E3 ubiquitin-protein ligase RING1b isoform X1</fullName>
    </submittedName>
</protein>
<keyword evidence="8" id="KW-1185">Reference proteome</keyword>
<feature type="compositionally biased region" description="Basic and acidic residues" evidence="5">
    <location>
        <begin position="356"/>
        <end position="367"/>
    </location>
</feature>
<reference evidence="9" key="1">
    <citation type="submission" date="2025-08" db="UniProtKB">
        <authorList>
            <consortium name="RefSeq"/>
        </authorList>
    </citation>
    <scope>IDENTIFICATION</scope>
</reference>
<keyword evidence="3" id="KW-0862">Zinc</keyword>
<evidence type="ECO:0000313" key="8">
    <source>
        <dbReference type="Proteomes" id="UP000694918"/>
    </source>
</evidence>
<evidence type="ECO:0000256" key="2">
    <source>
        <dbReference type="ARBA" id="ARBA00022771"/>
    </source>
</evidence>
<feature type="region of interest" description="Disordered" evidence="5">
    <location>
        <begin position="40"/>
        <end position="61"/>
    </location>
</feature>
<gene>
    <name evidence="9" type="primary">LOC105138889</name>
</gene>
<dbReference type="InterPro" id="IPR044592">
    <property type="entry name" value="RING1A/B"/>
</dbReference>
<organism evidence="8 9">
    <name type="scientific">Populus euphratica</name>
    <name type="common">Euphrates poplar</name>
    <dbReference type="NCBI Taxonomy" id="75702"/>
    <lineage>
        <taxon>Eukaryota</taxon>
        <taxon>Viridiplantae</taxon>
        <taxon>Streptophyta</taxon>
        <taxon>Embryophyta</taxon>
        <taxon>Tracheophyta</taxon>
        <taxon>Spermatophyta</taxon>
        <taxon>Magnoliopsida</taxon>
        <taxon>eudicotyledons</taxon>
        <taxon>Gunneridae</taxon>
        <taxon>Pentapetalae</taxon>
        <taxon>rosids</taxon>
        <taxon>fabids</taxon>
        <taxon>Malpighiales</taxon>
        <taxon>Salicaceae</taxon>
        <taxon>Saliceae</taxon>
        <taxon>Populus</taxon>
    </lineage>
</organism>
<accession>A0AAJ6VAB6</accession>
<evidence type="ECO:0000256" key="5">
    <source>
        <dbReference type="SAM" id="MobiDB-lite"/>
    </source>
</evidence>
<dbReference type="PANTHER" id="PTHR46537:SF3">
    <property type="entry name" value="E3 UBIQUITIN-PROTEIN LIGASE RING1A"/>
    <property type="match status" value="1"/>
</dbReference>
<evidence type="ECO:0000313" key="9">
    <source>
        <dbReference type="RefSeq" id="XP_011043415.1"/>
    </source>
</evidence>
<keyword evidence="2 4" id="KW-0863">Zinc-finger</keyword>
<dbReference type="GO" id="GO:0008270">
    <property type="term" value="F:zinc ion binding"/>
    <property type="evidence" value="ECO:0007669"/>
    <property type="project" value="UniProtKB-KW"/>
</dbReference>
<dbReference type="InterPro" id="IPR013083">
    <property type="entry name" value="Znf_RING/FYVE/PHD"/>
</dbReference>
<keyword evidence="6" id="KW-1133">Transmembrane helix</keyword>
<evidence type="ECO:0000256" key="4">
    <source>
        <dbReference type="PROSITE-ProRule" id="PRU00175"/>
    </source>
</evidence>
<evidence type="ECO:0000256" key="6">
    <source>
        <dbReference type="SAM" id="Phobius"/>
    </source>
</evidence>
<dbReference type="SMART" id="SM00184">
    <property type="entry name" value="RING"/>
    <property type="match status" value="1"/>
</dbReference>
<evidence type="ECO:0000256" key="1">
    <source>
        <dbReference type="ARBA" id="ARBA00022723"/>
    </source>
</evidence>
<feature type="transmembrane region" description="Helical" evidence="6">
    <location>
        <begin position="95"/>
        <end position="114"/>
    </location>
</feature>
<dbReference type="CDD" id="cd16531">
    <property type="entry name" value="RING-HC_RING1-like"/>
    <property type="match status" value="1"/>
</dbReference>
<dbReference type="PROSITE" id="PS00518">
    <property type="entry name" value="ZF_RING_1"/>
    <property type="match status" value="1"/>
</dbReference>
<name>A0AAJ6VAB6_POPEU</name>
<feature type="domain" description="RING-type" evidence="7">
    <location>
        <begin position="199"/>
        <end position="239"/>
    </location>
</feature>
<dbReference type="Pfam" id="PF13923">
    <property type="entry name" value="zf-C3HC4_2"/>
    <property type="match status" value="1"/>
</dbReference>
<evidence type="ECO:0000259" key="7">
    <source>
        <dbReference type="PROSITE" id="PS50089"/>
    </source>
</evidence>
<sequence length="567" mass="64145">MHNIHIHRKNLNCINKWEKIETSPVMQLARETASLPIRSSRSLTRRKVKAKTSSSTPSPPPSLFTISCLSPLYRIKKQQHPLPLSKASPIKQNPLQFFCFVINIIITIIIYIGFQAKKMPAQKRSYETLQKEDDALLRQQQDRTSNHHEQKQEPQSDIDDDGGVGEQSDRSQPSSSINEDVKEEYVVVKLSEIRKEVQCPICLGIIRKTRTVMECLHRFCRECIDKSMRLGNNECPACRTHCASRRSLRDDPNYDALIAALYPDIDKYEEEELAFQEDEKARNKEIQATIAQTFDRQAEALSRKRSTAKATAAVFARRTPSRFRHAHSRGRRNYRIAELQGSDDNEDANGGGKDSSSTDEHSAEVKPKRYRRCSAAFNADGSGGENDSEVNKESVGASAGLISSSERLAWGKNGMRSHTRYGSANGSNVKNARNSRISKLADYLRNLDENNNELDINLMLISFDEQRVPSLQRPYLCCRPTLSIKSLCQYVAFQTSLQANEVQICLVQDMNSKLDFSLSMSSPVSRHGIIDPCKDKLQVLEEHETLGGLKTNNCIHGHLFLAYQKKL</sequence>
<dbReference type="PANTHER" id="PTHR46537">
    <property type="entry name" value="OS11G0578200 PROTEIN"/>
    <property type="match status" value="1"/>
</dbReference>
<dbReference type="RefSeq" id="XP_011043415.1">
    <property type="nucleotide sequence ID" value="XM_011045113.1"/>
</dbReference>
<feature type="compositionally biased region" description="Basic residues" evidence="5">
    <location>
        <begin position="319"/>
        <end position="334"/>
    </location>
</feature>
<dbReference type="GeneID" id="105138889"/>